<sequence>MPQPFTLTERRARLKTMLKSTGPINMEAYREAICGATEEERASLARTVQPAKILGSEREAAQAPETLTSLGFYLLGALTSSPATAIRTWCTVGYISRTRCSADTHREHLGWFITGLTERSDEWVLQLAAVEHDPWTEAQDAWEPVHTVLRNRHLVSESPAYLELLTHMIPPMRANEEAFKRYNPHKLTIEEFFRSDPLLLEHDFWALFRGEGLLRGRLGQRDAAIAFMRYMCERFEGVRERALEETLRALLRDFSAANSAIFGHLHRALQPSREEILGLFQLYVSVLGAAPSPSVSLAQDMLNTAVDEASDEQALAVIDASAAVLFRTEKKVLRAQLRLLTKLVKAHPECAAQVSTLVADAVESMPLDVQPGARKLIAPATVSTSTVEGADKGMTDAGKTAVSIHIPDIAPQKQEPAGFFAPRAPITDDHEFQRLFYDGYDGADIPRMLAYLMQHPVVELGPEALAPHQLMQGFNTGPRDADPGAYMRYLTMWPHLKDADNYKAPVLKFQKYDKTKHHPLSSRPADVLVQQFKWVHAHQTEQQPVVEGSQELWPYRTELIALITEPLPAENYEWARSWAVFQHISAWIWLDAKKVPGGRLPQWRQVFYPHAAPEKSPFAWRVLNVHRVAGEYQRRIEEAQYSTGMELVVQWYAWLTQNTPDVLAAQFAPACFAAVYETQSAGAEVQMLRALADTHSVLGAPSYCAIAACASARQEQVRAHAAECIAALAGRGMLEPDAFSAELSWLLSHQYVQAQRLVRTLTDTASISPLAGWRVCQVLQGLLPVVGELNRGGALVQLLAQLAQQYGAIINIPECLQPKMKGSTVLAKNLRALSALSPRPTELARQAQEQTLTILKTNPS</sequence>
<gene>
    <name evidence="3" type="ORF">NCTC10207_01079</name>
</gene>
<evidence type="ECO:0000259" key="2">
    <source>
        <dbReference type="Pfam" id="PF25149"/>
    </source>
</evidence>
<evidence type="ECO:0000259" key="1">
    <source>
        <dbReference type="Pfam" id="PF20103"/>
    </source>
</evidence>
<dbReference type="Pfam" id="PF25149">
    <property type="entry name" value="DUF7825"/>
    <property type="match status" value="1"/>
</dbReference>
<name>A0A7Z9D6W6_9MICC</name>
<dbReference type="Proteomes" id="UP000282386">
    <property type="component" value="Chromosome"/>
</dbReference>
<dbReference type="InterPro" id="IPR056727">
    <property type="entry name" value="DUF7825"/>
</dbReference>
<dbReference type="AlphaFoldDB" id="A0A7Z9D6W6"/>
<proteinExistence type="predicted"/>
<feature type="domain" description="DUF6493" evidence="1">
    <location>
        <begin position="163"/>
        <end position="329"/>
    </location>
</feature>
<protein>
    <submittedName>
        <fullName evidence="3">Uncharacterized protein</fullName>
    </submittedName>
</protein>
<reference evidence="3 4" key="1">
    <citation type="submission" date="2018-12" db="EMBL/GenBank/DDBJ databases">
        <authorList>
            <consortium name="Pathogen Informatics"/>
        </authorList>
    </citation>
    <scope>NUCLEOTIDE SEQUENCE [LARGE SCALE GENOMIC DNA]</scope>
    <source>
        <strain evidence="3 4">NCTC10207</strain>
    </source>
</reference>
<evidence type="ECO:0000313" key="3">
    <source>
        <dbReference type="EMBL" id="VEI22983.1"/>
    </source>
</evidence>
<dbReference type="RefSeq" id="WP_126499997.1">
    <property type="nucleotide sequence ID" value="NZ_LR134479.1"/>
</dbReference>
<evidence type="ECO:0000313" key="4">
    <source>
        <dbReference type="Proteomes" id="UP000282386"/>
    </source>
</evidence>
<feature type="domain" description="DUF7825" evidence="2">
    <location>
        <begin position="640"/>
        <end position="784"/>
    </location>
</feature>
<dbReference type="EMBL" id="LR134479">
    <property type="protein sequence ID" value="VEI22983.1"/>
    <property type="molecule type" value="Genomic_DNA"/>
</dbReference>
<organism evidence="3 4">
    <name type="scientific">Rothia aeria</name>
    <dbReference type="NCBI Taxonomy" id="172042"/>
    <lineage>
        <taxon>Bacteria</taxon>
        <taxon>Bacillati</taxon>
        <taxon>Actinomycetota</taxon>
        <taxon>Actinomycetes</taxon>
        <taxon>Micrococcales</taxon>
        <taxon>Micrococcaceae</taxon>
        <taxon>Rothia</taxon>
    </lineage>
</organism>
<dbReference type="Pfam" id="PF20103">
    <property type="entry name" value="DUF6493"/>
    <property type="match status" value="1"/>
</dbReference>
<accession>A0A7Z9D6W6</accession>
<dbReference type="InterPro" id="IPR045472">
    <property type="entry name" value="DUF6493"/>
</dbReference>